<evidence type="ECO:0000313" key="4">
    <source>
        <dbReference type="Proteomes" id="UP000649573"/>
    </source>
</evidence>
<feature type="region of interest" description="Disordered" evidence="1">
    <location>
        <begin position="20"/>
        <end position="49"/>
    </location>
</feature>
<feature type="compositionally biased region" description="Low complexity" evidence="1">
    <location>
        <begin position="37"/>
        <end position="46"/>
    </location>
</feature>
<organism evidence="3 4">
    <name type="scientific">Lentzea flava</name>
    <dbReference type="NCBI Taxonomy" id="103732"/>
    <lineage>
        <taxon>Bacteria</taxon>
        <taxon>Bacillati</taxon>
        <taxon>Actinomycetota</taxon>
        <taxon>Actinomycetes</taxon>
        <taxon>Pseudonocardiales</taxon>
        <taxon>Pseudonocardiaceae</taxon>
        <taxon>Lentzea</taxon>
    </lineage>
</organism>
<keyword evidence="2" id="KW-0732">Signal</keyword>
<dbReference type="EMBL" id="BMRE01000025">
    <property type="protein sequence ID" value="GGU53405.1"/>
    <property type="molecule type" value="Genomic_DNA"/>
</dbReference>
<protein>
    <recommendedName>
        <fullName evidence="5">DUF3558 domain-containing protein</fullName>
    </recommendedName>
</protein>
<evidence type="ECO:0008006" key="5">
    <source>
        <dbReference type="Google" id="ProtNLM"/>
    </source>
</evidence>
<dbReference type="InterPro" id="IPR024520">
    <property type="entry name" value="DUF3558"/>
</dbReference>
<reference evidence="4" key="1">
    <citation type="journal article" date="2019" name="Int. J. Syst. Evol. Microbiol.">
        <title>The Global Catalogue of Microorganisms (GCM) 10K type strain sequencing project: providing services to taxonomists for standard genome sequencing and annotation.</title>
        <authorList>
            <consortium name="The Broad Institute Genomics Platform"/>
            <consortium name="The Broad Institute Genome Sequencing Center for Infectious Disease"/>
            <person name="Wu L."/>
            <person name="Ma J."/>
        </authorList>
    </citation>
    <scope>NUCLEOTIDE SEQUENCE [LARGE SCALE GENOMIC DNA]</scope>
    <source>
        <strain evidence="4">JCM 3296</strain>
    </source>
</reference>
<evidence type="ECO:0000313" key="3">
    <source>
        <dbReference type="EMBL" id="GGU53405.1"/>
    </source>
</evidence>
<accession>A0ABQ2UTT2</accession>
<proteinExistence type="predicted"/>
<evidence type="ECO:0000256" key="2">
    <source>
        <dbReference type="SAM" id="SignalP"/>
    </source>
</evidence>
<sequence>MKRILIAALIATSVLTSGCTGMAGDPKPTPTTGGGTPTSNAGTSSGLESIKPCDLLTESETATLGIKTPGKEEKVGTSDGCSYFISSELGRLRVGIRAKSGLKDLNLQGDKISDIKVGKYDAKKVEAPDGAKSQCNVMISVTETSSISVIATLDVSSEDTPVACERARKAADMIAPKLP</sequence>
<dbReference type="Pfam" id="PF12079">
    <property type="entry name" value="DUF3558"/>
    <property type="match status" value="1"/>
</dbReference>
<dbReference type="RefSeq" id="WP_189256407.1">
    <property type="nucleotide sequence ID" value="NZ_BMRE01000025.1"/>
</dbReference>
<comment type="caution">
    <text evidence="3">The sequence shown here is derived from an EMBL/GenBank/DDBJ whole genome shotgun (WGS) entry which is preliminary data.</text>
</comment>
<keyword evidence="4" id="KW-1185">Reference proteome</keyword>
<feature type="signal peptide" evidence="2">
    <location>
        <begin position="1"/>
        <end position="23"/>
    </location>
</feature>
<gene>
    <name evidence="3" type="ORF">GCM10010178_52870</name>
</gene>
<dbReference type="PROSITE" id="PS51257">
    <property type="entry name" value="PROKAR_LIPOPROTEIN"/>
    <property type="match status" value="1"/>
</dbReference>
<name>A0ABQ2UTT2_9PSEU</name>
<evidence type="ECO:0000256" key="1">
    <source>
        <dbReference type="SAM" id="MobiDB-lite"/>
    </source>
</evidence>
<dbReference type="Proteomes" id="UP000649573">
    <property type="component" value="Unassembled WGS sequence"/>
</dbReference>
<feature type="chain" id="PRO_5045322806" description="DUF3558 domain-containing protein" evidence="2">
    <location>
        <begin position="24"/>
        <end position="179"/>
    </location>
</feature>